<accession>A0A7R9F477</accession>
<sequence>MGIFGQRLADSVSRALEFLPNRLLTNSPEDLTHSPRLHVLGSQHNPFFFFSIRAQLVLHELKKVSLNKLDAQSSLQVQVYMMQFSTVKVQVSAAGFCYVNQGVILSVRIIWKDFSENLEALGTKPGSSGSVARTSDT</sequence>
<protein>
    <submittedName>
        <fullName evidence="1">Uncharacterized protein</fullName>
    </submittedName>
</protein>
<name>A0A7R9F477_9NEOP</name>
<gene>
    <name evidence="1" type="ORF">TBIB3V08_LOCUS7905</name>
</gene>
<dbReference type="AlphaFoldDB" id="A0A7R9F477"/>
<evidence type="ECO:0000313" key="1">
    <source>
        <dbReference type="EMBL" id="CAD7445554.1"/>
    </source>
</evidence>
<proteinExistence type="predicted"/>
<dbReference type="EMBL" id="OD567364">
    <property type="protein sequence ID" value="CAD7445554.1"/>
    <property type="molecule type" value="Genomic_DNA"/>
</dbReference>
<reference evidence="1" key="1">
    <citation type="submission" date="2020-11" db="EMBL/GenBank/DDBJ databases">
        <authorList>
            <person name="Tran Van P."/>
        </authorList>
    </citation>
    <scope>NUCLEOTIDE SEQUENCE</scope>
</reference>
<organism evidence="1">
    <name type="scientific">Timema bartmani</name>
    <dbReference type="NCBI Taxonomy" id="61472"/>
    <lineage>
        <taxon>Eukaryota</taxon>
        <taxon>Metazoa</taxon>
        <taxon>Ecdysozoa</taxon>
        <taxon>Arthropoda</taxon>
        <taxon>Hexapoda</taxon>
        <taxon>Insecta</taxon>
        <taxon>Pterygota</taxon>
        <taxon>Neoptera</taxon>
        <taxon>Polyneoptera</taxon>
        <taxon>Phasmatodea</taxon>
        <taxon>Timematodea</taxon>
        <taxon>Timematoidea</taxon>
        <taxon>Timematidae</taxon>
        <taxon>Timema</taxon>
    </lineage>
</organism>